<keyword evidence="2" id="KW-1185">Reference proteome</keyword>
<accession>A0ABC8LF49</accession>
<reference evidence="1 2" key="1">
    <citation type="submission" date="2022-03" db="EMBL/GenBank/DDBJ databases">
        <authorList>
            <person name="Macdonald S."/>
            <person name="Ahmed S."/>
            <person name="Newling K."/>
        </authorList>
    </citation>
    <scope>NUCLEOTIDE SEQUENCE [LARGE SCALE GENOMIC DNA]</scope>
</reference>
<dbReference type="AlphaFoldDB" id="A0ABC8LF49"/>
<gene>
    <name evidence="1" type="ORF">ERUC_LOCUS34587</name>
</gene>
<sequence>MKLKWLIVVRRLKQRGMWGRRGSERTKINGVRSVCHCATKQSWFHRFIYRMQQVIYNETFKGNMTKILDAYSLLKIDPTKVNRVYSILVKWVLLNMKISKRISMALYINIVILLEAYVTGNYLPSRNDLVHHVEKYPTPPPVYSRKHGSVVIINLYSSSLPPFTRYYFLLD</sequence>
<dbReference type="EMBL" id="CAKOAT010541820">
    <property type="protein sequence ID" value="CAH8382104.1"/>
    <property type="molecule type" value="Genomic_DNA"/>
</dbReference>
<organism evidence="1 2">
    <name type="scientific">Eruca vesicaria subsp. sativa</name>
    <name type="common">Garden rocket</name>
    <name type="synonym">Eruca sativa</name>
    <dbReference type="NCBI Taxonomy" id="29727"/>
    <lineage>
        <taxon>Eukaryota</taxon>
        <taxon>Viridiplantae</taxon>
        <taxon>Streptophyta</taxon>
        <taxon>Embryophyta</taxon>
        <taxon>Tracheophyta</taxon>
        <taxon>Spermatophyta</taxon>
        <taxon>Magnoliopsida</taxon>
        <taxon>eudicotyledons</taxon>
        <taxon>Gunneridae</taxon>
        <taxon>Pentapetalae</taxon>
        <taxon>rosids</taxon>
        <taxon>malvids</taxon>
        <taxon>Brassicales</taxon>
        <taxon>Brassicaceae</taxon>
        <taxon>Brassiceae</taxon>
        <taxon>Eruca</taxon>
    </lineage>
</organism>
<comment type="caution">
    <text evidence="1">The sequence shown here is derived from an EMBL/GenBank/DDBJ whole genome shotgun (WGS) entry which is preliminary data.</text>
</comment>
<evidence type="ECO:0000313" key="1">
    <source>
        <dbReference type="EMBL" id="CAH8382104.1"/>
    </source>
</evidence>
<proteinExistence type="predicted"/>
<dbReference type="Proteomes" id="UP001642260">
    <property type="component" value="Unassembled WGS sequence"/>
</dbReference>
<evidence type="ECO:0000313" key="2">
    <source>
        <dbReference type="Proteomes" id="UP001642260"/>
    </source>
</evidence>
<name>A0ABC8LF49_ERUVS</name>
<protein>
    <submittedName>
        <fullName evidence="1">Uncharacterized protein</fullName>
    </submittedName>
</protein>